<dbReference type="InterPro" id="IPR011059">
    <property type="entry name" value="Metal-dep_hydrolase_composite"/>
</dbReference>
<dbReference type="SUPFAM" id="SSF51338">
    <property type="entry name" value="Composite domain of metallo-dependent hydrolases"/>
    <property type="match status" value="1"/>
</dbReference>
<sequence length="93" mass="10007">MRSVYGMTTRQTVIGVRGPEHAITYDEALTLHTTGAARLTGEDQVRGTLTAGRLADLTIWDQDPAHCPGDALRDLHPAHTVVGGRLVTTTGTW</sequence>
<evidence type="ECO:0000259" key="1">
    <source>
        <dbReference type="Pfam" id="PF07969"/>
    </source>
</evidence>
<organism evidence="2 3">
    <name type="scientific">Streptomyces spinosisporus</name>
    <dbReference type="NCBI Taxonomy" id="2927582"/>
    <lineage>
        <taxon>Bacteria</taxon>
        <taxon>Bacillati</taxon>
        <taxon>Actinomycetota</taxon>
        <taxon>Actinomycetes</taxon>
        <taxon>Kitasatosporales</taxon>
        <taxon>Streptomycetaceae</taxon>
        <taxon>Streptomyces</taxon>
    </lineage>
</organism>
<dbReference type="Proteomes" id="UP001165270">
    <property type="component" value="Unassembled WGS sequence"/>
</dbReference>
<name>A0ABS9XWU7_9ACTN</name>
<reference evidence="2" key="1">
    <citation type="submission" date="2022-03" db="EMBL/GenBank/DDBJ databases">
        <title>Streptomyces 7R015 and 7R016 isolated from Barleria lupulina in Thailand.</title>
        <authorList>
            <person name="Kanchanasin P."/>
            <person name="Phongsopitanun W."/>
            <person name="Tanasupawat S."/>
        </authorList>
    </citation>
    <scope>NUCLEOTIDE SEQUENCE</scope>
    <source>
        <strain evidence="2">7R016</strain>
    </source>
</reference>
<evidence type="ECO:0000313" key="3">
    <source>
        <dbReference type="Proteomes" id="UP001165270"/>
    </source>
</evidence>
<proteinExistence type="predicted"/>
<gene>
    <name evidence="2" type="ORF">MQN93_39400</name>
</gene>
<protein>
    <submittedName>
        <fullName evidence="2">Amidohydrolase family protein</fullName>
    </submittedName>
</protein>
<keyword evidence="3" id="KW-1185">Reference proteome</keyword>
<comment type="caution">
    <text evidence="2">The sequence shown here is derived from an EMBL/GenBank/DDBJ whole genome shotgun (WGS) entry which is preliminary data.</text>
</comment>
<dbReference type="InterPro" id="IPR013108">
    <property type="entry name" value="Amidohydro_3"/>
</dbReference>
<accession>A0ABS9XWU7</accession>
<dbReference type="Gene3D" id="3.20.20.140">
    <property type="entry name" value="Metal-dependent hydrolases"/>
    <property type="match status" value="1"/>
</dbReference>
<dbReference type="PANTHER" id="PTHR22642:SF2">
    <property type="entry name" value="PROTEIN LONG AFTER FAR-RED 3"/>
    <property type="match status" value="1"/>
</dbReference>
<dbReference type="EMBL" id="JALDAX010000024">
    <property type="protein sequence ID" value="MCI3245781.1"/>
    <property type="molecule type" value="Genomic_DNA"/>
</dbReference>
<dbReference type="Gene3D" id="2.30.40.10">
    <property type="entry name" value="Urease, subunit C, domain 1"/>
    <property type="match status" value="1"/>
</dbReference>
<dbReference type="PANTHER" id="PTHR22642">
    <property type="entry name" value="IMIDAZOLONEPROPIONASE"/>
    <property type="match status" value="1"/>
</dbReference>
<feature type="domain" description="Amidohydrolase 3" evidence="1">
    <location>
        <begin position="3"/>
        <end position="87"/>
    </location>
</feature>
<evidence type="ECO:0000313" key="2">
    <source>
        <dbReference type="EMBL" id="MCI3245781.1"/>
    </source>
</evidence>
<dbReference type="Pfam" id="PF07969">
    <property type="entry name" value="Amidohydro_3"/>
    <property type="match status" value="1"/>
</dbReference>